<gene>
    <name evidence="2" type="ORF">GCM10007977_088500</name>
</gene>
<proteinExistence type="predicted"/>
<name>A0A917UCG4_9ACTN</name>
<dbReference type="Gene3D" id="1.10.1040.10">
    <property type="entry name" value="N-(1-d-carboxylethyl)-l-norvaline Dehydrogenase, domain 2"/>
    <property type="match status" value="1"/>
</dbReference>
<dbReference type="InterPro" id="IPR039437">
    <property type="entry name" value="FrzH/put_lumazine-bd"/>
</dbReference>
<keyword evidence="3" id="KW-1185">Reference proteome</keyword>
<evidence type="ECO:0000313" key="2">
    <source>
        <dbReference type="EMBL" id="GGM73192.1"/>
    </source>
</evidence>
<sequence>MTAPHTIAVLGLGRMGAAIATRLADRGWDVVGWTRSGRTADAVETTADPNDAVAKADVMVLALFDGQACRQVVDRVRDSLRTDAIVLNTSTIAPADASSLARQLGPSYVHAPVLGSVPAAAAGDLQVLAAADQDTLDRVRPVLEALGTVRRVDDAATAAALKLIANSSLAGAVLALRDALRQADALGLPRAQVLDVLELGQLGGLVARKRSFLAGQRAAARAEFTIGALAKDMALLAAASNSPLRSAADLADTLADTPAGPEADIAVAATVPAVGGAVFEPLRTYIRGHATGDPAHFRDAFLPTAHIEGLRDGAFVSWRLDDYCALFHGHPAPDEPTRHRRIDSVDVHGTVATATMTLWHGADTFTDIFLLVHVDDGWRIANKAYHRHS</sequence>
<dbReference type="PANTHER" id="PTHR43580:SF2">
    <property type="entry name" value="CYTOKINE-LIKE NUCLEAR FACTOR N-PAC"/>
    <property type="match status" value="1"/>
</dbReference>
<dbReference type="InterPro" id="IPR008927">
    <property type="entry name" value="6-PGluconate_DH-like_C_sf"/>
</dbReference>
<dbReference type="Proteomes" id="UP000642070">
    <property type="component" value="Unassembled WGS sequence"/>
</dbReference>
<reference evidence="2" key="1">
    <citation type="journal article" date="2014" name="Int. J. Syst. Evol. Microbiol.">
        <title>Complete genome sequence of Corynebacterium casei LMG S-19264T (=DSM 44701T), isolated from a smear-ripened cheese.</title>
        <authorList>
            <consortium name="US DOE Joint Genome Institute (JGI-PGF)"/>
            <person name="Walter F."/>
            <person name="Albersmeier A."/>
            <person name="Kalinowski J."/>
            <person name="Ruckert C."/>
        </authorList>
    </citation>
    <scope>NUCLEOTIDE SEQUENCE</scope>
    <source>
        <strain evidence="2">JCM 19831</strain>
    </source>
</reference>
<dbReference type="GO" id="GO:0050661">
    <property type="term" value="F:NADP binding"/>
    <property type="evidence" value="ECO:0007669"/>
    <property type="project" value="InterPro"/>
</dbReference>
<organism evidence="2 3">
    <name type="scientific">Dactylosporangium sucinum</name>
    <dbReference type="NCBI Taxonomy" id="1424081"/>
    <lineage>
        <taxon>Bacteria</taxon>
        <taxon>Bacillati</taxon>
        <taxon>Actinomycetota</taxon>
        <taxon>Actinomycetes</taxon>
        <taxon>Micromonosporales</taxon>
        <taxon>Micromonosporaceae</taxon>
        <taxon>Dactylosporangium</taxon>
    </lineage>
</organism>
<dbReference type="SUPFAM" id="SSF48179">
    <property type="entry name" value="6-phosphogluconate dehydrogenase C-terminal domain-like"/>
    <property type="match status" value="1"/>
</dbReference>
<dbReference type="SUPFAM" id="SSF54427">
    <property type="entry name" value="NTF2-like"/>
    <property type="match status" value="1"/>
</dbReference>
<comment type="caution">
    <text evidence="2">The sequence shown here is derived from an EMBL/GenBank/DDBJ whole genome shotgun (WGS) entry which is preliminary data.</text>
</comment>
<dbReference type="EMBL" id="BMPI01000066">
    <property type="protein sequence ID" value="GGM73192.1"/>
    <property type="molecule type" value="Genomic_DNA"/>
</dbReference>
<evidence type="ECO:0000313" key="3">
    <source>
        <dbReference type="Proteomes" id="UP000642070"/>
    </source>
</evidence>
<evidence type="ECO:0000259" key="1">
    <source>
        <dbReference type="Pfam" id="PF03446"/>
    </source>
</evidence>
<dbReference type="Pfam" id="PF03446">
    <property type="entry name" value="NAD_binding_2"/>
    <property type="match status" value="1"/>
</dbReference>
<dbReference type="InterPro" id="IPR051265">
    <property type="entry name" value="HIBADH-related_NP60_sf"/>
</dbReference>
<dbReference type="Pfam" id="PF12893">
    <property type="entry name" value="Lumazine_bd_2"/>
    <property type="match status" value="1"/>
</dbReference>
<dbReference type="InterPro" id="IPR006115">
    <property type="entry name" value="6PGDH_NADP-bd"/>
</dbReference>
<dbReference type="SUPFAM" id="SSF51735">
    <property type="entry name" value="NAD(P)-binding Rossmann-fold domains"/>
    <property type="match status" value="1"/>
</dbReference>
<feature type="domain" description="6-phosphogluconate dehydrogenase NADP-binding" evidence="1">
    <location>
        <begin position="6"/>
        <end position="148"/>
    </location>
</feature>
<dbReference type="PANTHER" id="PTHR43580">
    <property type="entry name" value="OXIDOREDUCTASE GLYR1-RELATED"/>
    <property type="match status" value="1"/>
</dbReference>
<dbReference type="InterPro" id="IPR036291">
    <property type="entry name" value="NAD(P)-bd_dom_sf"/>
</dbReference>
<accession>A0A917UCG4</accession>
<dbReference type="InterPro" id="IPR032710">
    <property type="entry name" value="NTF2-like_dom_sf"/>
</dbReference>
<dbReference type="Gene3D" id="3.10.450.50">
    <property type="match status" value="1"/>
</dbReference>
<dbReference type="Gene3D" id="3.40.50.720">
    <property type="entry name" value="NAD(P)-binding Rossmann-like Domain"/>
    <property type="match status" value="1"/>
</dbReference>
<protein>
    <submittedName>
        <fullName evidence="2">Dehydrogenase</fullName>
    </submittedName>
</protein>
<dbReference type="AlphaFoldDB" id="A0A917UCG4"/>
<dbReference type="InterPro" id="IPR013328">
    <property type="entry name" value="6PGD_dom2"/>
</dbReference>
<reference evidence="2" key="2">
    <citation type="submission" date="2020-09" db="EMBL/GenBank/DDBJ databases">
        <authorList>
            <person name="Sun Q."/>
            <person name="Ohkuma M."/>
        </authorList>
    </citation>
    <scope>NUCLEOTIDE SEQUENCE</scope>
    <source>
        <strain evidence="2">JCM 19831</strain>
    </source>
</reference>